<reference evidence="3 4" key="1">
    <citation type="submission" date="2015-05" db="EMBL/GenBank/DDBJ databases">
        <authorList>
            <person name="Tang B."/>
            <person name="Yu Y."/>
        </authorList>
    </citation>
    <scope>NUCLEOTIDE SEQUENCE [LARGE SCALE GENOMIC DNA]</scope>
    <source>
        <strain evidence="3 4">DSM 7029</strain>
    </source>
</reference>
<feature type="region of interest" description="Disordered" evidence="1">
    <location>
        <begin position="136"/>
        <end position="158"/>
    </location>
</feature>
<dbReference type="Proteomes" id="UP000035352">
    <property type="component" value="Chromosome"/>
</dbReference>
<dbReference type="OrthoDB" id="5769605at2"/>
<dbReference type="AlphaFoldDB" id="A0A0G3BBW3"/>
<dbReference type="RefSeq" id="WP_047193090.1">
    <property type="nucleotide sequence ID" value="NZ_CP011371.1"/>
</dbReference>
<accession>A0A0G3BBW3</accession>
<evidence type="ECO:0000313" key="4">
    <source>
        <dbReference type="Proteomes" id="UP000035352"/>
    </source>
</evidence>
<evidence type="ECO:0000313" key="3">
    <source>
        <dbReference type="EMBL" id="AKJ26839.1"/>
    </source>
</evidence>
<keyword evidence="2" id="KW-0732">Signal</keyword>
<sequence length="188" mass="20331">MKQTMFTRQARLTRAVAAAIGALALSSAALAAGDRTVYDQSRATAKTSYESARKQCDGLKANAKDVCIAEAKAARAKADADADVSFKGTPKARQEASADVAEAQYELAKERCDDKQGNEKDVCVKDAKATLEQAKADSKAQREVTDVRKEAVEDKREAQYEVQAEKCDTMKGDAKDACVDRAKKAHHQ</sequence>
<name>A0A0G3BBW3_9BURK</name>
<evidence type="ECO:0000256" key="1">
    <source>
        <dbReference type="SAM" id="MobiDB-lite"/>
    </source>
</evidence>
<keyword evidence="4" id="KW-1185">Reference proteome</keyword>
<dbReference type="KEGG" id="pbh:AAW51_0148"/>
<gene>
    <name evidence="3" type="ORF">AAW51_0148</name>
</gene>
<dbReference type="PATRIC" id="fig|413882.6.peg.153"/>
<organism evidence="3 4">
    <name type="scientific">Caldimonas brevitalea</name>
    <dbReference type="NCBI Taxonomy" id="413882"/>
    <lineage>
        <taxon>Bacteria</taxon>
        <taxon>Pseudomonadati</taxon>
        <taxon>Pseudomonadota</taxon>
        <taxon>Betaproteobacteria</taxon>
        <taxon>Burkholderiales</taxon>
        <taxon>Sphaerotilaceae</taxon>
        <taxon>Caldimonas</taxon>
    </lineage>
</organism>
<evidence type="ECO:0000256" key="2">
    <source>
        <dbReference type="SAM" id="SignalP"/>
    </source>
</evidence>
<protein>
    <submittedName>
        <fullName evidence="3">Membrane protein</fullName>
    </submittedName>
</protein>
<feature type="signal peptide" evidence="2">
    <location>
        <begin position="1"/>
        <end position="31"/>
    </location>
</feature>
<feature type="chain" id="PRO_5002551812" evidence="2">
    <location>
        <begin position="32"/>
        <end position="188"/>
    </location>
</feature>
<dbReference type="STRING" id="413882.AAW51_0148"/>
<proteinExistence type="predicted"/>
<dbReference type="EMBL" id="CP011371">
    <property type="protein sequence ID" value="AKJ26839.1"/>
    <property type="molecule type" value="Genomic_DNA"/>
</dbReference>